<organism evidence="1 2">
    <name type="scientific">Aegilops tauschii subsp. strangulata</name>
    <name type="common">Goatgrass</name>
    <dbReference type="NCBI Taxonomy" id="200361"/>
    <lineage>
        <taxon>Eukaryota</taxon>
        <taxon>Viridiplantae</taxon>
        <taxon>Streptophyta</taxon>
        <taxon>Embryophyta</taxon>
        <taxon>Tracheophyta</taxon>
        <taxon>Spermatophyta</taxon>
        <taxon>Magnoliopsida</taxon>
        <taxon>Liliopsida</taxon>
        <taxon>Poales</taxon>
        <taxon>Poaceae</taxon>
        <taxon>BOP clade</taxon>
        <taxon>Pooideae</taxon>
        <taxon>Triticodae</taxon>
        <taxon>Triticeae</taxon>
        <taxon>Triticinae</taxon>
        <taxon>Aegilops</taxon>
    </lineage>
</organism>
<keyword evidence="2" id="KW-1185">Reference proteome</keyword>
<dbReference type="PANTHER" id="PTHR33326">
    <property type="entry name" value="OS05G0543800 PROTEIN"/>
    <property type="match status" value="1"/>
</dbReference>
<protein>
    <submittedName>
        <fullName evidence="1">Uncharacterized protein</fullName>
    </submittedName>
</protein>
<sequence length="86" mass="9705">MFVGLSGVELAVQKCLYWPDGRRKKHLASQPIDTTRDFNRQLVEALVDKYNEDHNLLGVCSLSLPLLPSLLPRVALYLSLIHSCNN</sequence>
<evidence type="ECO:0000313" key="2">
    <source>
        <dbReference type="Proteomes" id="UP000015105"/>
    </source>
</evidence>
<reference evidence="1" key="3">
    <citation type="journal article" date="2017" name="Nature">
        <title>Genome sequence of the progenitor of the wheat D genome Aegilops tauschii.</title>
        <authorList>
            <person name="Luo M.C."/>
            <person name="Gu Y.Q."/>
            <person name="Puiu D."/>
            <person name="Wang H."/>
            <person name="Twardziok S.O."/>
            <person name="Deal K.R."/>
            <person name="Huo N."/>
            <person name="Zhu T."/>
            <person name="Wang L."/>
            <person name="Wang Y."/>
            <person name="McGuire P.E."/>
            <person name="Liu S."/>
            <person name="Long H."/>
            <person name="Ramasamy R.K."/>
            <person name="Rodriguez J.C."/>
            <person name="Van S.L."/>
            <person name="Yuan L."/>
            <person name="Wang Z."/>
            <person name="Xia Z."/>
            <person name="Xiao L."/>
            <person name="Anderson O.D."/>
            <person name="Ouyang S."/>
            <person name="Liang Y."/>
            <person name="Zimin A.V."/>
            <person name="Pertea G."/>
            <person name="Qi P."/>
            <person name="Bennetzen J.L."/>
            <person name="Dai X."/>
            <person name="Dawson M.W."/>
            <person name="Muller H.G."/>
            <person name="Kugler K."/>
            <person name="Rivarola-Duarte L."/>
            <person name="Spannagl M."/>
            <person name="Mayer K.F.X."/>
            <person name="Lu F.H."/>
            <person name="Bevan M.W."/>
            <person name="Leroy P."/>
            <person name="Li P."/>
            <person name="You F.M."/>
            <person name="Sun Q."/>
            <person name="Liu Z."/>
            <person name="Lyons E."/>
            <person name="Wicker T."/>
            <person name="Salzberg S.L."/>
            <person name="Devos K.M."/>
            <person name="Dvorak J."/>
        </authorList>
    </citation>
    <scope>NUCLEOTIDE SEQUENCE [LARGE SCALE GENOMIC DNA]</scope>
    <source>
        <strain evidence="1">cv. AL8/78</strain>
    </source>
</reference>
<name>A0A453B837_AEGTS</name>
<reference evidence="1" key="5">
    <citation type="journal article" date="2021" name="G3 (Bethesda)">
        <title>Aegilops tauschii genome assembly Aet v5.0 features greater sequence contiguity and improved annotation.</title>
        <authorList>
            <person name="Wang L."/>
            <person name="Zhu T."/>
            <person name="Rodriguez J.C."/>
            <person name="Deal K.R."/>
            <person name="Dubcovsky J."/>
            <person name="McGuire P.E."/>
            <person name="Lux T."/>
            <person name="Spannagl M."/>
            <person name="Mayer K.F.X."/>
            <person name="Baldrich P."/>
            <person name="Meyers B.C."/>
            <person name="Huo N."/>
            <person name="Gu Y.Q."/>
            <person name="Zhou H."/>
            <person name="Devos K.M."/>
            <person name="Bennetzen J.L."/>
            <person name="Unver T."/>
            <person name="Budak H."/>
            <person name="Gulick P.J."/>
            <person name="Galiba G."/>
            <person name="Kalapos B."/>
            <person name="Nelson D.R."/>
            <person name="Li P."/>
            <person name="You F.M."/>
            <person name="Luo M.C."/>
            <person name="Dvorak J."/>
        </authorList>
    </citation>
    <scope>NUCLEOTIDE SEQUENCE [LARGE SCALE GENOMIC DNA]</scope>
    <source>
        <strain evidence="1">cv. AL8/78</strain>
    </source>
</reference>
<dbReference type="PANTHER" id="PTHR33326:SF42">
    <property type="match status" value="1"/>
</dbReference>
<dbReference type="Gramene" id="AET2Gv20408700.8">
    <property type="protein sequence ID" value="AET2Gv20408700.8"/>
    <property type="gene ID" value="AET2Gv20408700"/>
</dbReference>
<reference evidence="2" key="2">
    <citation type="journal article" date="2017" name="Nat. Plants">
        <title>The Aegilops tauschii genome reveals multiple impacts of transposons.</title>
        <authorList>
            <person name="Zhao G."/>
            <person name="Zou C."/>
            <person name="Li K."/>
            <person name="Wang K."/>
            <person name="Li T."/>
            <person name="Gao L."/>
            <person name="Zhang X."/>
            <person name="Wang H."/>
            <person name="Yang Z."/>
            <person name="Liu X."/>
            <person name="Jiang W."/>
            <person name="Mao L."/>
            <person name="Kong X."/>
            <person name="Jiao Y."/>
            <person name="Jia J."/>
        </authorList>
    </citation>
    <scope>NUCLEOTIDE SEQUENCE [LARGE SCALE GENOMIC DNA]</scope>
    <source>
        <strain evidence="2">cv. AL8/78</strain>
    </source>
</reference>
<dbReference type="AlphaFoldDB" id="A0A453B837"/>
<reference evidence="1" key="4">
    <citation type="submission" date="2019-03" db="UniProtKB">
        <authorList>
            <consortium name="EnsemblPlants"/>
        </authorList>
    </citation>
    <scope>IDENTIFICATION</scope>
</reference>
<proteinExistence type="predicted"/>
<accession>A0A453B837</accession>
<dbReference type="Proteomes" id="UP000015105">
    <property type="component" value="Chromosome 2D"/>
</dbReference>
<reference evidence="2" key="1">
    <citation type="journal article" date="2014" name="Science">
        <title>Ancient hybridizations among the ancestral genomes of bread wheat.</title>
        <authorList>
            <consortium name="International Wheat Genome Sequencing Consortium,"/>
            <person name="Marcussen T."/>
            <person name="Sandve S.R."/>
            <person name="Heier L."/>
            <person name="Spannagl M."/>
            <person name="Pfeifer M."/>
            <person name="Jakobsen K.S."/>
            <person name="Wulff B.B."/>
            <person name="Steuernagel B."/>
            <person name="Mayer K.F."/>
            <person name="Olsen O.A."/>
        </authorList>
    </citation>
    <scope>NUCLEOTIDE SEQUENCE [LARGE SCALE GENOMIC DNA]</scope>
    <source>
        <strain evidence="2">cv. AL8/78</strain>
    </source>
</reference>
<evidence type="ECO:0000313" key="1">
    <source>
        <dbReference type="EnsemblPlants" id="AET2Gv20408700.8"/>
    </source>
</evidence>
<dbReference type="EnsemblPlants" id="AET2Gv20408700.8">
    <property type="protein sequence ID" value="AET2Gv20408700.8"/>
    <property type="gene ID" value="AET2Gv20408700"/>
</dbReference>